<dbReference type="AlphaFoldDB" id="A0A7X2ZWM3"/>
<organism evidence="1 2">
    <name type="scientific">Zobellia amurskyensis</name>
    <dbReference type="NCBI Taxonomy" id="248905"/>
    <lineage>
        <taxon>Bacteria</taxon>
        <taxon>Pseudomonadati</taxon>
        <taxon>Bacteroidota</taxon>
        <taxon>Flavobacteriia</taxon>
        <taxon>Flavobacteriales</taxon>
        <taxon>Flavobacteriaceae</taxon>
        <taxon>Zobellia</taxon>
    </lineage>
</organism>
<evidence type="ECO:0000313" key="1">
    <source>
        <dbReference type="EMBL" id="MUH37737.1"/>
    </source>
</evidence>
<comment type="caution">
    <text evidence="1">The sequence shown here is derived from an EMBL/GenBank/DDBJ whole genome shotgun (WGS) entry which is preliminary data.</text>
</comment>
<name>A0A7X2ZWM3_9FLAO</name>
<keyword evidence="2" id="KW-1185">Reference proteome</keyword>
<sequence length="266" mass="30594">MNESEIIDIINSQVKAKVADLSDWREVRWEGGRLYYETRKILNEIQDYNIENQIIYLEKLLECEFTIQDNLPNEAPDITLSFKNWLVKTISQLKIKSIQNISKINFKDTAEIDLTGLKFDQIIINTLNSRIEEIIKGINSKTPLSVIFLSGSTLEGILVGKAKKFPRQFNETKCSPKQKNGKVKILSEWSLNDLINSSFEIGLIDQDVKKFSHYLRDFRNYIHPFEQINAGFNPTMDTATLCWKVLQMAVTQIKENLNKLAGKACA</sequence>
<proteinExistence type="predicted"/>
<dbReference type="RefSeq" id="WP_155600957.1">
    <property type="nucleotide sequence ID" value="NZ_RCNR01000050.1"/>
</dbReference>
<reference evidence="1 2" key="1">
    <citation type="journal article" date="2019" name="Mar. Drugs">
        <title>Comparative Genomics and CAZyme Genome Repertoires of Marine Zobellia amurskyensis KMM 3526(T) and Zobellia laminariae KMM 3676(T).</title>
        <authorList>
            <person name="Chernysheva N."/>
            <person name="Bystritskaya E."/>
            <person name="Stenkova A."/>
            <person name="Golovkin I."/>
            <person name="Nedashkovskaya O."/>
            <person name="Isaeva M."/>
        </authorList>
    </citation>
    <scope>NUCLEOTIDE SEQUENCE [LARGE SCALE GENOMIC DNA]</scope>
    <source>
        <strain evidence="1 2">KMM 3526</strain>
    </source>
</reference>
<dbReference type="OrthoDB" id="6121546at2"/>
<dbReference type="Proteomes" id="UP000540519">
    <property type="component" value="Unassembled WGS sequence"/>
</dbReference>
<evidence type="ECO:0000313" key="2">
    <source>
        <dbReference type="Proteomes" id="UP000540519"/>
    </source>
</evidence>
<protein>
    <submittedName>
        <fullName evidence="1">Uncharacterized protein</fullName>
    </submittedName>
</protein>
<dbReference type="EMBL" id="RCNR01000050">
    <property type="protein sequence ID" value="MUH37737.1"/>
    <property type="molecule type" value="Genomic_DNA"/>
</dbReference>
<accession>A0A7X2ZWM3</accession>
<gene>
    <name evidence="1" type="ORF">D9O36_17945</name>
</gene>